<dbReference type="InterPro" id="IPR006145">
    <property type="entry name" value="PsdUridine_synth_RsuA/RluA"/>
</dbReference>
<dbReference type="GO" id="GO:0009982">
    <property type="term" value="F:pseudouridine synthase activity"/>
    <property type="evidence" value="ECO:0007669"/>
    <property type="project" value="InterPro"/>
</dbReference>
<proteinExistence type="predicted"/>
<dbReference type="EMBL" id="CP009215">
    <property type="protein sequence ID" value="AIL97705.1"/>
    <property type="molecule type" value="Genomic_DNA"/>
</dbReference>
<dbReference type="GO" id="GO:0000455">
    <property type="term" value="P:enzyme-directed rRNA pseudouridine synthesis"/>
    <property type="evidence" value="ECO:0007669"/>
    <property type="project" value="TreeGrafter"/>
</dbReference>
<organism evidence="6 7">
    <name type="scientific">Corynebacterium ureicelerivorans</name>
    <dbReference type="NCBI Taxonomy" id="401472"/>
    <lineage>
        <taxon>Bacteria</taxon>
        <taxon>Bacillati</taxon>
        <taxon>Actinomycetota</taxon>
        <taxon>Actinomycetes</taxon>
        <taxon>Mycobacteriales</taxon>
        <taxon>Corynebacteriaceae</taxon>
        <taxon>Corynebacterium</taxon>
    </lineage>
</organism>
<accession>A0A077HMY2</accession>
<feature type="domain" description="Pseudouridine synthase RsuA/RluA-like" evidence="5">
    <location>
        <begin position="143"/>
        <end position="303"/>
    </location>
</feature>
<dbReference type="InterPro" id="IPR050188">
    <property type="entry name" value="RluA_PseudoU_synthase"/>
</dbReference>
<keyword evidence="7" id="KW-1185">Reference proteome</keyword>
<evidence type="ECO:0000256" key="4">
    <source>
        <dbReference type="SAM" id="MobiDB-lite"/>
    </source>
</evidence>
<dbReference type="InterPro" id="IPR020103">
    <property type="entry name" value="PsdUridine_synth_cat_dom_sf"/>
</dbReference>
<name>A0A077HMY2_9CORY</name>
<evidence type="ECO:0000256" key="3">
    <source>
        <dbReference type="ARBA" id="ARBA00033164"/>
    </source>
</evidence>
<dbReference type="PANTHER" id="PTHR21600">
    <property type="entry name" value="MITOCHONDRIAL RNA PSEUDOURIDINE SYNTHASE"/>
    <property type="match status" value="1"/>
</dbReference>
<reference evidence="6 7" key="1">
    <citation type="submission" date="2014-08" db="EMBL/GenBank/DDBJ databases">
        <title>Complete genome sequence of Corynebacterium ureicelerivorans DSM 45051, a lipophilic and urea-splitting isolate from a blood culture of a septicaemia patient.</title>
        <authorList>
            <person name="Tippelt A."/>
            <person name="Albersmeier A."/>
            <person name="Brinkrolf K."/>
            <person name="Ruckert C."/>
            <person name="Tauch A."/>
        </authorList>
    </citation>
    <scope>NUCLEOTIDE SEQUENCE [LARGE SCALE GENOMIC DNA]</scope>
    <source>
        <strain evidence="6 7">IMMIB RIV-2301</strain>
    </source>
</reference>
<dbReference type="AlphaFoldDB" id="A0A077HMY2"/>
<evidence type="ECO:0000259" key="5">
    <source>
        <dbReference type="Pfam" id="PF00849"/>
    </source>
</evidence>
<feature type="region of interest" description="Disordered" evidence="4">
    <location>
        <begin position="1"/>
        <end position="24"/>
    </location>
</feature>
<gene>
    <name evidence="6" type="ORF">CUREI_10890</name>
</gene>
<evidence type="ECO:0000313" key="7">
    <source>
        <dbReference type="Proteomes" id="UP000028939"/>
    </source>
</evidence>
<dbReference type="KEGG" id="cuv:CUREI_10890"/>
<sequence>MRASRNALPAPWEKNATNGSTNAPRSMRVNLLHTMARKKTKSAGPLPPRDGLGASRARVPAGDGIRAADLVWHLVSTQRYRDPADDEAAVLERFADGLVVTRDGTQLGPYTWLEPGTDVFFYRRPAPERPVPFEITTVFEDEDLLVVDKPPFLATMPRSSHITETATVRLRRATANEELTPAHRLDRATSGLLLFTKRREIRGAYQELFARREVRKEYEAIAPLHDVPPATTWLHHLTKRHGEPAAVVHPDVQPNAKTIVAGVGRLDASTENALQHRYNTTTPLGRYRLHPVTGRTHQLRVQMMEEAAPILGDRIYPQLLPVDTEDFTQPMLLRCVALAFTDPLSREPRRFQLRTPWPLV</sequence>
<dbReference type="Gene3D" id="3.30.2350.10">
    <property type="entry name" value="Pseudouridine synthase"/>
    <property type="match status" value="1"/>
</dbReference>
<evidence type="ECO:0000256" key="1">
    <source>
        <dbReference type="ARBA" id="ARBA00000073"/>
    </source>
</evidence>
<dbReference type="GO" id="GO:0140098">
    <property type="term" value="F:catalytic activity, acting on RNA"/>
    <property type="evidence" value="ECO:0007669"/>
    <property type="project" value="UniProtKB-ARBA"/>
</dbReference>
<dbReference type="InterPro" id="IPR006224">
    <property type="entry name" value="PsdUridine_synth_RluA-like_CS"/>
</dbReference>
<dbReference type="Proteomes" id="UP000028939">
    <property type="component" value="Chromosome"/>
</dbReference>
<dbReference type="Pfam" id="PF00849">
    <property type="entry name" value="PseudoU_synth_2"/>
    <property type="match status" value="1"/>
</dbReference>
<dbReference type="PROSITE" id="PS01129">
    <property type="entry name" value="PSI_RLU"/>
    <property type="match status" value="1"/>
</dbReference>
<evidence type="ECO:0000256" key="2">
    <source>
        <dbReference type="ARBA" id="ARBA00031870"/>
    </source>
</evidence>
<dbReference type="PANTHER" id="PTHR21600:SF84">
    <property type="entry name" value="PSEUDOURIDINE SYNTHASE RSUA_RLUA-LIKE DOMAIN-CONTAINING PROTEIN"/>
    <property type="match status" value="1"/>
</dbReference>
<dbReference type="SUPFAM" id="SSF55120">
    <property type="entry name" value="Pseudouridine synthase"/>
    <property type="match status" value="1"/>
</dbReference>
<evidence type="ECO:0000313" key="6">
    <source>
        <dbReference type="EMBL" id="AIL97705.1"/>
    </source>
</evidence>
<dbReference type="GO" id="GO:0003723">
    <property type="term" value="F:RNA binding"/>
    <property type="evidence" value="ECO:0007669"/>
    <property type="project" value="InterPro"/>
</dbReference>
<dbReference type="HOGENOM" id="CLU_016902_0_0_11"/>
<comment type="catalytic activity">
    <reaction evidence="1">
        <text>a uridine in RNA = a pseudouridine in RNA</text>
        <dbReference type="Rhea" id="RHEA:48348"/>
        <dbReference type="Rhea" id="RHEA-COMP:12068"/>
        <dbReference type="Rhea" id="RHEA-COMP:12069"/>
        <dbReference type="ChEBI" id="CHEBI:65314"/>
        <dbReference type="ChEBI" id="CHEBI:65315"/>
    </reaction>
</comment>
<dbReference type="STRING" id="401472.CUREI_10890"/>
<feature type="compositionally biased region" description="Polar residues" evidence="4">
    <location>
        <begin position="15"/>
        <end position="24"/>
    </location>
</feature>
<protein>
    <recommendedName>
        <fullName evidence="2">RNA pseudouridylate synthase</fullName>
    </recommendedName>
    <alternativeName>
        <fullName evidence="3">RNA-uridine isomerase</fullName>
    </alternativeName>
</protein>